<sequence length="73" mass="8287">MRPFSDIEEEKSLDHFNIDIESAARDKNSHQGFENVLSENYDIGNNLPTYDLSSPVPSDNNNHSNELTRGRHG</sequence>
<evidence type="ECO:0000313" key="2">
    <source>
        <dbReference type="EMBL" id="KAL1489241.1"/>
    </source>
</evidence>
<evidence type="ECO:0000256" key="1">
    <source>
        <dbReference type="SAM" id="MobiDB-lite"/>
    </source>
</evidence>
<evidence type="ECO:0000313" key="3">
    <source>
        <dbReference type="Proteomes" id="UP001566132"/>
    </source>
</evidence>
<dbReference type="EMBL" id="JBDJPC010000012">
    <property type="protein sequence ID" value="KAL1489241.1"/>
    <property type="molecule type" value="Genomic_DNA"/>
</dbReference>
<organism evidence="2 3">
    <name type="scientific">Hypothenemus hampei</name>
    <name type="common">Coffee berry borer</name>
    <dbReference type="NCBI Taxonomy" id="57062"/>
    <lineage>
        <taxon>Eukaryota</taxon>
        <taxon>Metazoa</taxon>
        <taxon>Ecdysozoa</taxon>
        <taxon>Arthropoda</taxon>
        <taxon>Hexapoda</taxon>
        <taxon>Insecta</taxon>
        <taxon>Pterygota</taxon>
        <taxon>Neoptera</taxon>
        <taxon>Endopterygota</taxon>
        <taxon>Coleoptera</taxon>
        <taxon>Polyphaga</taxon>
        <taxon>Cucujiformia</taxon>
        <taxon>Curculionidae</taxon>
        <taxon>Scolytinae</taxon>
        <taxon>Hypothenemus</taxon>
    </lineage>
</organism>
<feature type="compositionally biased region" description="Polar residues" evidence="1">
    <location>
        <begin position="46"/>
        <end position="65"/>
    </location>
</feature>
<gene>
    <name evidence="2" type="ORF">ABEB36_014174</name>
</gene>
<dbReference type="Proteomes" id="UP001566132">
    <property type="component" value="Unassembled WGS sequence"/>
</dbReference>
<dbReference type="AlphaFoldDB" id="A0ABD1E4E8"/>
<protein>
    <submittedName>
        <fullName evidence="2">Uncharacterized protein</fullName>
    </submittedName>
</protein>
<keyword evidence="3" id="KW-1185">Reference proteome</keyword>
<reference evidence="2 3" key="1">
    <citation type="submission" date="2024-05" db="EMBL/GenBank/DDBJ databases">
        <title>Genetic variation in Jamaican populations of the coffee berry borer (Hypothenemus hampei).</title>
        <authorList>
            <person name="Errbii M."/>
            <person name="Myrie A."/>
        </authorList>
    </citation>
    <scope>NUCLEOTIDE SEQUENCE [LARGE SCALE GENOMIC DNA]</scope>
    <source>
        <strain evidence="2">JA-Hopewell-2020-01-JO</strain>
        <tissue evidence="2">Whole body</tissue>
    </source>
</reference>
<feature type="region of interest" description="Disordered" evidence="1">
    <location>
        <begin position="45"/>
        <end position="73"/>
    </location>
</feature>
<comment type="caution">
    <text evidence="2">The sequence shown here is derived from an EMBL/GenBank/DDBJ whole genome shotgun (WGS) entry which is preliminary data.</text>
</comment>
<proteinExistence type="predicted"/>
<name>A0ABD1E4E8_HYPHA</name>
<accession>A0ABD1E4E8</accession>